<accession>A0A2L0WU38</accession>
<dbReference type="Proteomes" id="UP000297028">
    <property type="component" value="Segment"/>
</dbReference>
<organism evidence="2 3">
    <name type="scientific">Oxyplax ochracea nucleopolyhedrovirus</name>
    <dbReference type="NCBI Taxonomy" id="2083176"/>
    <lineage>
        <taxon>Viruses</taxon>
        <taxon>Viruses incertae sedis</taxon>
        <taxon>Naldaviricetes</taxon>
        <taxon>Lefavirales</taxon>
        <taxon>Baculoviridae</taxon>
        <taxon>Alphabaculovirus</taxon>
        <taxon>Alphabaculovirus oxochraceae</taxon>
    </lineage>
</organism>
<sequence length="127" mass="14866">MWDDIKWQILNAEEIEVVPEHRSLAWRELIINVANNIPLDNTFRTMMNKTDFKNFDYNIPIVYNLKTKTLIVYNENLHAALNKSNDYNVQTITVNLIGFLLAFICVVLLTVSVAFFTFNNVVERKIK</sequence>
<keyword evidence="1" id="KW-0812">Transmembrane</keyword>
<evidence type="ECO:0000313" key="3">
    <source>
        <dbReference type="Proteomes" id="UP000297028"/>
    </source>
</evidence>
<feature type="transmembrane region" description="Helical" evidence="1">
    <location>
        <begin position="96"/>
        <end position="118"/>
    </location>
</feature>
<dbReference type="EMBL" id="MF143631">
    <property type="protein sequence ID" value="AVA31168.1"/>
    <property type="molecule type" value="Genomic_DNA"/>
</dbReference>
<evidence type="ECO:0000256" key="1">
    <source>
        <dbReference type="SAM" id="Phobius"/>
    </source>
</evidence>
<proteinExistence type="predicted"/>
<keyword evidence="1" id="KW-1133">Transmembrane helix</keyword>
<name>A0A2L0WU38_9ABAC</name>
<dbReference type="Pfam" id="PF05341">
    <property type="entry name" value="PIF6"/>
    <property type="match status" value="1"/>
</dbReference>
<evidence type="ECO:0000313" key="2">
    <source>
        <dbReference type="EMBL" id="AVA31168.1"/>
    </source>
</evidence>
<gene>
    <name evidence="2" type="ORF">Oxoc_ORF69</name>
</gene>
<dbReference type="InterPro" id="IPR008005">
    <property type="entry name" value="PIF6"/>
</dbReference>
<keyword evidence="3" id="KW-1185">Reference proteome</keyword>
<keyword evidence="1" id="KW-0472">Membrane</keyword>
<reference evidence="2 3" key="1">
    <citation type="journal article" date="2018" name="PLoS ONE">
        <title>Genome analysis of a novel Group I alphabaculovirus obtained from Oxyplax ochracea.</title>
        <authorList>
            <person name="Wang J."/>
            <person name="Hou D."/>
            <person name="Wang Q."/>
            <person name="Kuang W."/>
            <person name="Zhang L."/>
            <person name="Li J."/>
            <person name="Shen S."/>
            <person name="Deng F."/>
            <person name="Wang H."/>
            <person name="Hu Z."/>
            <person name="Wang M."/>
        </authorList>
    </citation>
    <scope>NUCLEOTIDE SEQUENCE [LARGE SCALE GENOMIC DNA]</scope>
    <source>
        <strain evidence="2">435</strain>
    </source>
</reference>
<protein>
    <submittedName>
        <fullName evidence="2">Pif6</fullName>
    </submittedName>
</protein>